<dbReference type="Gene3D" id="3.10.450.620">
    <property type="entry name" value="JHP933, nucleotidyltransferase-like core domain"/>
    <property type="match status" value="1"/>
</dbReference>
<dbReference type="EMBL" id="JANRHJ010000011">
    <property type="protein sequence ID" value="MCR8874421.1"/>
    <property type="molecule type" value="Genomic_DNA"/>
</dbReference>
<comment type="caution">
    <text evidence="1">The sequence shown here is derived from an EMBL/GenBank/DDBJ whole genome shotgun (WGS) entry which is preliminary data.</text>
</comment>
<reference evidence="1 2" key="1">
    <citation type="submission" date="2022-08" db="EMBL/GenBank/DDBJ databases">
        <authorList>
            <person name="Zeman M."/>
            <person name="Kubasova T."/>
        </authorList>
    </citation>
    <scope>NUCLEOTIDE SEQUENCE [LARGE SCALE GENOMIC DNA]</scope>
    <source>
        <strain evidence="1 2">ET62</strain>
    </source>
</reference>
<evidence type="ECO:0000313" key="2">
    <source>
        <dbReference type="Proteomes" id="UP001204579"/>
    </source>
</evidence>
<dbReference type="GO" id="GO:0016740">
    <property type="term" value="F:transferase activity"/>
    <property type="evidence" value="ECO:0007669"/>
    <property type="project" value="UniProtKB-KW"/>
</dbReference>
<protein>
    <submittedName>
        <fullName evidence="1">Nucleotidyl transferase AbiEii/AbiGii toxin family protein</fullName>
    </submittedName>
</protein>
<dbReference type="AlphaFoldDB" id="A0AAW5N700"/>
<dbReference type="InterPro" id="IPR014942">
    <property type="entry name" value="AbiEii"/>
</dbReference>
<accession>A0AAW5N700</accession>
<dbReference type="Proteomes" id="UP001204579">
    <property type="component" value="Unassembled WGS sequence"/>
</dbReference>
<dbReference type="RefSeq" id="WP_087248841.1">
    <property type="nucleotide sequence ID" value="NZ_JANRHJ010000011.1"/>
</dbReference>
<gene>
    <name evidence="1" type="ORF">NW209_10405</name>
</gene>
<keyword evidence="2" id="KW-1185">Reference proteome</keyword>
<sequence length="330" mass="38347">MKFDLQKSEIQKIAAEHNYTVNNVEKVIRLSFILNDLNTHTEFRGKLLLKGGTAINLLAFAEPPRLSVDLDLDFAENMSKEQMMEERNKINQALIQYCQENDYEVTLRKSFSLDSYSLYYITVTGSRDKIKLDINYHNRCHILPYVITQIPFPFSVKDGMLNVTHLALPELFGGKIKAFYERCKPRDIYDIYSLAQSNILSTPEERALLRKCIVFYSTLGNPDNPHLLKQDVRHILKMPFQDVKAQLLPMLHINAGKYPKDEINHCVINYLSALMALDETEQKYIDEFYRGNYCPDLLFDNETAIKLLNHPVALRTQQQIMKDKDEIESN</sequence>
<keyword evidence="1" id="KW-0808">Transferase</keyword>
<evidence type="ECO:0000313" key="1">
    <source>
        <dbReference type="EMBL" id="MCR8874421.1"/>
    </source>
</evidence>
<proteinExistence type="predicted"/>
<name>A0AAW5N700_9BACT</name>
<organism evidence="1 2">
    <name type="scientific">Phocaeicola barnesiae</name>
    <dbReference type="NCBI Taxonomy" id="376804"/>
    <lineage>
        <taxon>Bacteria</taxon>
        <taxon>Pseudomonadati</taxon>
        <taxon>Bacteroidota</taxon>
        <taxon>Bacteroidia</taxon>
        <taxon>Bacteroidales</taxon>
        <taxon>Bacteroidaceae</taxon>
        <taxon>Phocaeicola</taxon>
    </lineage>
</organism>
<dbReference type="Pfam" id="PF08843">
    <property type="entry name" value="AbiEii"/>
    <property type="match status" value="1"/>
</dbReference>